<organism evidence="3">
    <name type="scientific">Gymnodinialimonas phycosphaerae</name>
    <dbReference type="NCBI Taxonomy" id="2841589"/>
    <lineage>
        <taxon>Bacteria</taxon>
        <taxon>Pseudomonadati</taxon>
        <taxon>Pseudomonadota</taxon>
        <taxon>Alphaproteobacteria</taxon>
        <taxon>Rhodobacterales</taxon>
        <taxon>Paracoccaceae</taxon>
        <taxon>Gymnodinialimonas</taxon>
    </lineage>
</organism>
<proteinExistence type="predicted"/>
<evidence type="ECO:0000256" key="1">
    <source>
        <dbReference type="SAM" id="Phobius"/>
    </source>
</evidence>
<sequence length="134" mass="14336">MSLIRRLCLVYAVILLGSAAINYIPGLTDDAGLAFGTFALDPFDDALHLVSAIWAFLAGLISNRSARTFLILFGAAYLGDGIFGIFTGWGYLDFGIFTNEALGMDWSFQRIMANLPHIGLGFVALAAGVAARRA</sequence>
<keyword evidence="1" id="KW-1133">Transmembrane helix</keyword>
<reference evidence="3 4" key="1">
    <citation type="submission" date="2021-07" db="EMBL/GenBank/DDBJ databases">
        <title>Karlodiniumbacter phycospheric gen. nov., sp. nov., a phycosphere bacterium isolated from karlodinium veneficum.</title>
        <authorList>
            <person name="Peng Y."/>
            <person name="Jiang L."/>
            <person name="Lee J."/>
        </authorList>
    </citation>
    <scope>NUCLEOTIDE SEQUENCE</scope>
    <source>
        <strain evidence="3 4">N5</strain>
    </source>
</reference>
<feature type="transmembrane region" description="Helical" evidence="1">
    <location>
        <begin position="111"/>
        <end position="131"/>
    </location>
</feature>
<evidence type="ECO:0000313" key="2">
    <source>
        <dbReference type="EMBL" id="MBY4891411.1"/>
    </source>
</evidence>
<evidence type="ECO:0008006" key="5">
    <source>
        <dbReference type="Google" id="ProtNLM"/>
    </source>
</evidence>
<keyword evidence="1" id="KW-0812">Transmembrane</keyword>
<feature type="transmembrane region" description="Helical" evidence="1">
    <location>
        <begin position="69"/>
        <end position="91"/>
    </location>
</feature>
<dbReference type="AlphaFoldDB" id="A0A975TWX5"/>
<dbReference type="RefSeq" id="WP_257891287.1">
    <property type="nucleotide sequence ID" value="NZ_JAIMBW010000001.1"/>
</dbReference>
<dbReference type="Proteomes" id="UP000693972">
    <property type="component" value="Unassembled WGS sequence"/>
</dbReference>
<feature type="transmembrane region" description="Helical" evidence="1">
    <location>
        <begin position="46"/>
        <end position="62"/>
    </location>
</feature>
<dbReference type="EMBL" id="CP078073">
    <property type="protein sequence ID" value="QXL88204.1"/>
    <property type="molecule type" value="Genomic_DNA"/>
</dbReference>
<name>A0A975TWX5_9RHOB</name>
<evidence type="ECO:0000313" key="4">
    <source>
        <dbReference type="Proteomes" id="UP000693972"/>
    </source>
</evidence>
<gene>
    <name evidence="2" type="ORF">KUL25_01385</name>
    <name evidence="3" type="ORF">KUL25_01390</name>
</gene>
<evidence type="ECO:0000313" key="3">
    <source>
        <dbReference type="EMBL" id="QXL88204.1"/>
    </source>
</evidence>
<protein>
    <recommendedName>
        <fullName evidence="5">DUF4383 domain-containing protein</fullName>
    </recommendedName>
</protein>
<keyword evidence="1" id="KW-0472">Membrane</keyword>
<accession>A0A975TWX5</accession>
<dbReference type="EMBL" id="JAIMBW010000001">
    <property type="protein sequence ID" value="MBY4891411.1"/>
    <property type="molecule type" value="Genomic_DNA"/>
</dbReference>
<keyword evidence="4" id="KW-1185">Reference proteome</keyword>